<dbReference type="Gene3D" id="3.30.310.260">
    <property type="match status" value="1"/>
</dbReference>
<gene>
    <name evidence="11" type="ORF">BBBOND_0402130</name>
</gene>
<evidence type="ECO:0000256" key="9">
    <source>
        <dbReference type="ARBA" id="ARBA00044632"/>
    </source>
</evidence>
<dbReference type="OMA" id="GYAQEYL"/>
<dbReference type="InterPro" id="IPR052054">
    <property type="entry name" value="Oxidative_DNA_repair_enzyme"/>
</dbReference>
<name>A0A061DAZ9_BABBI</name>
<keyword evidence="3" id="KW-0227">DNA damage</keyword>
<reference evidence="12" key="1">
    <citation type="journal article" date="2014" name="Nucleic Acids Res.">
        <title>The evolutionary dynamics of variant antigen genes in Babesia reveal a history of genomic innovation underlying host-parasite interaction.</title>
        <authorList>
            <person name="Jackson A.P."/>
            <person name="Otto T.D."/>
            <person name="Darby A."/>
            <person name="Ramaprasad A."/>
            <person name="Xia D."/>
            <person name="Echaide I.E."/>
            <person name="Farber M."/>
            <person name="Gahlot S."/>
            <person name="Gamble J."/>
            <person name="Gupta D."/>
            <person name="Gupta Y."/>
            <person name="Jackson L."/>
            <person name="Malandrin L."/>
            <person name="Malas T.B."/>
            <person name="Moussa E."/>
            <person name="Nair M."/>
            <person name="Reid A.J."/>
            <person name="Sanders M."/>
            <person name="Sharma J."/>
            <person name="Tracey A."/>
            <person name="Quail M.A."/>
            <person name="Weir W."/>
            <person name="Wastling J.M."/>
            <person name="Hall N."/>
            <person name="Willadsen P."/>
            <person name="Lingelbach K."/>
            <person name="Shiels B."/>
            <person name="Tait A."/>
            <person name="Berriman M."/>
            <person name="Allred D.R."/>
            <person name="Pain A."/>
        </authorList>
    </citation>
    <scope>NUCLEOTIDE SEQUENCE [LARGE SCALE GENOMIC DNA]</scope>
    <source>
        <strain evidence="12">Bond</strain>
    </source>
</reference>
<evidence type="ECO:0000313" key="12">
    <source>
        <dbReference type="Proteomes" id="UP000033188"/>
    </source>
</evidence>
<dbReference type="InterPro" id="IPR003265">
    <property type="entry name" value="HhH-GPD_domain"/>
</dbReference>
<dbReference type="Gene3D" id="1.10.340.30">
    <property type="entry name" value="Hypothetical protein, domain 2"/>
    <property type="match status" value="1"/>
</dbReference>
<dbReference type="GO" id="GO:0006285">
    <property type="term" value="P:base-excision repair, AP site formation"/>
    <property type="evidence" value="ECO:0007669"/>
    <property type="project" value="TreeGrafter"/>
</dbReference>
<evidence type="ECO:0000256" key="5">
    <source>
        <dbReference type="ARBA" id="ARBA00023204"/>
    </source>
</evidence>
<dbReference type="PANTHER" id="PTHR10242:SF2">
    <property type="entry name" value="N-GLYCOSYLASE_DNA LYASE"/>
    <property type="match status" value="1"/>
</dbReference>
<dbReference type="GeneID" id="24566264"/>
<feature type="domain" description="HhH-GPD" evidence="10">
    <location>
        <begin position="114"/>
        <end position="284"/>
    </location>
</feature>
<dbReference type="GO" id="GO:0140078">
    <property type="term" value="F:class I DNA-(apurinic or apyrimidinic site) endonuclease activity"/>
    <property type="evidence" value="ECO:0007669"/>
    <property type="project" value="UniProtKB-EC"/>
</dbReference>
<dbReference type="GO" id="GO:0034039">
    <property type="term" value="F:8-oxo-7,8-dihydroguanine DNA N-glycosylase activity"/>
    <property type="evidence" value="ECO:0007669"/>
    <property type="project" value="TreeGrafter"/>
</dbReference>
<dbReference type="Proteomes" id="UP000033188">
    <property type="component" value="Chromosome 4"/>
</dbReference>
<keyword evidence="12" id="KW-1185">Reference proteome</keyword>
<dbReference type="Pfam" id="PF00730">
    <property type="entry name" value="HhH-GPD"/>
    <property type="match status" value="1"/>
</dbReference>
<evidence type="ECO:0000259" key="10">
    <source>
        <dbReference type="SMART" id="SM00478"/>
    </source>
</evidence>
<evidence type="ECO:0000256" key="6">
    <source>
        <dbReference type="ARBA" id="ARBA00023239"/>
    </source>
</evidence>
<dbReference type="GO" id="GO:0006289">
    <property type="term" value="P:nucleotide-excision repair"/>
    <property type="evidence" value="ECO:0007669"/>
    <property type="project" value="InterPro"/>
</dbReference>
<dbReference type="SMART" id="SM00478">
    <property type="entry name" value="ENDO3c"/>
    <property type="match status" value="1"/>
</dbReference>
<dbReference type="KEGG" id="bbig:BBBOND_0402130"/>
<keyword evidence="4" id="KW-0378">Hydrolase</keyword>
<dbReference type="GO" id="GO:0003684">
    <property type="term" value="F:damaged DNA binding"/>
    <property type="evidence" value="ECO:0007669"/>
    <property type="project" value="InterPro"/>
</dbReference>
<dbReference type="STRING" id="5866.A0A061DAZ9"/>
<dbReference type="InterPro" id="IPR011257">
    <property type="entry name" value="DNA_glycosylase"/>
</dbReference>
<evidence type="ECO:0000256" key="1">
    <source>
        <dbReference type="ARBA" id="ARBA00010679"/>
    </source>
</evidence>
<organism evidence="11 12">
    <name type="scientific">Babesia bigemina</name>
    <dbReference type="NCBI Taxonomy" id="5866"/>
    <lineage>
        <taxon>Eukaryota</taxon>
        <taxon>Sar</taxon>
        <taxon>Alveolata</taxon>
        <taxon>Apicomplexa</taxon>
        <taxon>Aconoidasida</taxon>
        <taxon>Piroplasmida</taxon>
        <taxon>Babesiidae</taxon>
        <taxon>Babesia</taxon>
    </lineage>
</organism>
<keyword evidence="6" id="KW-0456">Lyase</keyword>
<dbReference type="Gene3D" id="1.10.1670.10">
    <property type="entry name" value="Helix-hairpin-Helix base-excision DNA repair enzymes (C-terminal)"/>
    <property type="match status" value="1"/>
</dbReference>
<dbReference type="VEuPathDB" id="PiroplasmaDB:BBBOND_0402130"/>
<dbReference type="OrthoDB" id="238681at2759"/>
<dbReference type="Pfam" id="PF07934">
    <property type="entry name" value="OGG_N"/>
    <property type="match status" value="1"/>
</dbReference>
<keyword evidence="5" id="KW-0234">DNA repair</keyword>
<evidence type="ECO:0000256" key="4">
    <source>
        <dbReference type="ARBA" id="ARBA00022801"/>
    </source>
</evidence>
<dbReference type="CDD" id="cd00056">
    <property type="entry name" value="ENDO3c"/>
    <property type="match status" value="1"/>
</dbReference>
<dbReference type="InterPro" id="IPR012904">
    <property type="entry name" value="OGG_N"/>
</dbReference>
<evidence type="ECO:0000256" key="2">
    <source>
        <dbReference type="ARBA" id="ARBA00012720"/>
    </source>
</evidence>
<sequence length="292" mass="33090">MLPWRRLCLRREMDPSYLLTTGQSFSWASVGDDLWVGVIDDAVLELRKAGEEVEFRSVFGSCGEKRIRSYFDLDYDYTLNRENAPASVLRVVDRRPGVRILQQEPLETLISFICSANNNIKRITQLCFALREKYGTFLGEKSYADTHIRFHAFPNLRQLSSASPEELRGLGLGYRADYVFRTVTALRESGIDSLLRLRDLPTEEARAELVRYRGVGRKVADCVLLFGIGKREVVPVDVHIKRIAKAHFGIKESGASSYEAVQTAFSSICPENAGWLQAVLFIDSVLWGTRQT</sequence>
<dbReference type="EMBL" id="LK391710">
    <property type="protein sequence ID" value="CDR97723.1"/>
    <property type="molecule type" value="Genomic_DNA"/>
</dbReference>
<protein>
    <recommendedName>
        <fullName evidence="2">DNA-(apurinic or apyrimidinic site) lyase</fullName>
        <ecNumber evidence="2">4.2.99.18</ecNumber>
    </recommendedName>
</protein>
<dbReference type="RefSeq" id="XP_012769909.1">
    <property type="nucleotide sequence ID" value="XM_012914455.1"/>
</dbReference>
<accession>A0A061DAZ9</accession>
<comment type="catalytic activity">
    <reaction evidence="9">
        <text>2'-deoxyribonucleotide-(2'-deoxyribose 5'-phosphate)-2'-deoxyribonucleotide-DNA = a 3'-end 2'-deoxyribonucleotide-(2,3-dehydro-2,3-deoxyribose 5'-phosphate)-DNA + a 5'-end 5'-phospho-2'-deoxyribonucleoside-DNA + H(+)</text>
        <dbReference type="Rhea" id="RHEA:66592"/>
        <dbReference type="Rhea" id="RHEA-COMP:13180"/>
        <dbReference type="Rhea" id="RHEA-COMP:16897"/>
        <dbReference type="Rhea" id="RHEA-COMP:17067"/>
        <dbReference type="ChEBI" id="CHEBI:15378"/>
        <dbReference type="ChEBI" id="CHEBI:136412"/>
        <dbReference type="ChEBI" id="CHEBI:157695"/>
        <dbReference type="ChEBI" id="CHEBI:167181"/>
        <dbReference type="EC" id="4.2.99.18"/>
    </reaction>
</comment>
<dbReference type="InterPro" id="IPR023170">
    <property type="entry name" value="HhH_base_excis_C"/>
</dbReference>
<comment type="similarity">
    <text evidence="1">Belongs to the type-1 OGG1 family.</text>
</comment>
<dbReference type="AlphaFoldDB" id="A0A061DAZ9"/>
<keyword evidence="7" id="KW-0511">Multifunctional enzyme</keyword>
<evidence type="ECO:0000256" key="3">
    <source>
        <dbReference type="ARBA" id="ARBA00022763"/>
    </source>
</evidence>
<keyword evidence="8" id="KW-0326">Glycosidase</keyword>
<evidence type="ECO:0000313" key="11">
    <source>
        <dbReference type="EMBL" id="CDR97723.1"/>
    </source>
</evidence>
<dbReference type="PANTHER" id="PTHR10242">
    <property type="entry name" value="8-OXOGUANINE DNA GLYCOSYLASE"/>
    <property type="match status" value="1"/>
</dbReference>
<dbReference type="SUPFAM" id="SSF55945">
    <property type="entry name" value="TATA-box binding protein-like"/>
    <property type="match status" value="1"/>
</dbReference>
<dbReference type="GO" id="GO:0005634">
    <property type="term" value="C:nucleus"/>
    <property type="evidence" value="ECO:0007669"/>
    <property type="project" value="TreeGrafter"/>
</dbReference>
<proteinExistence type="inferred from homology"/>
<evidence type="ECO:0000256" key="7">
    <source>
        <dbReference type="ARBA" id="ARBA00023268"/>
    </source>
</evidence>
<dbReference type="EC" id="4.2.99.18" evidence="2"/>
<evidence type="ECO:0000256" key="8">
    <source>
        <dbReference type="ARBA" id="ARBA00023295"/>
    </source>
</evidence>
<dbReference type="SUPFAM" id="SSF48150">
    <property type="entry name" value="DNA-glycosylase"/>
    <property type="match status" value="1"/>
</dbReference>